<dbReference type="RefSeq" id="WP_203726919.1">
    <property type="nucleotide sequence ID" value="NZ_BAAATX010000014.1"/>
</dbReference>
<feature type="transmembrane region" description="Helical" evidence="10">
    <location>
        <begin position="350"/>
        <end position="369"/>
    </location>
</feature>
<feature type="transmembrane region" description="Helical" evidence="10">
    <location>
        <begin position="109"/>
        <end position="134"/>
    </location>
</feature>
<feature type="transmembrane region" description="Helical" evidence="10">
    <location>
        <begin position="231"/>
        <end position="250"/>
    </location>
</feature>
<dbReference type="EMBL" id="BOML01000021">
    <property type="protein sequence ID" value="GIE01326.1"/>
    <property type="molecule type" value="Genomic_DNA"/>
</dbReference>
<keyword evidence="5" id="KW-0808">Transferase</keyword>
<feature type="transmembrane region" description="Helical" evidence="10">
    <location>
        <begin position="324"/>
        <end position="344"/>
    </location>
</feature>
<accession>A0ABQ3YUV0</accession>
<evidence type="ECO:0000256" key="3">
    <source>
        <dbReference type="ARBA" id="ARBA00022502"/>
    </source>
</evidence>
<comment type="pathway">
    <text evidence="2">Glycolipid biosynthesis; glycosylphosphatidylinositol-anchor biosynthesis.</text>
</comment>
<evidence type="ECO:0000313" key="12">
    <source>
        <dbReference type="Proteomes" id="UP000637628"/>
    </source>
</evidence>
<keyword evidence="3" id="KW-0337">GPI-anchor biosynthesis</keyword>
<evidence type="ECO:0000256" key="8">
    <source>
        <dbReference type="ARBA" id="ARBA00022989"/>
    </source>
</evidence>
<dbReference type="PANTHER" id="PTHR12468">
    <property type="entry name" value="GPI MANNOSYLTRANSFERASE 2"/>
    <property type="match status" value="1"/>
</dbReference>
<dbReference type="Proteomes" id="UP000637628">
    <property type="component" value="Unassembled WGS sequence"/>
</dbReference>
<evidence type="ECO:0000256" key="1">
    <source>
        <dbReference type="ARBA" id="ARBA00004477"/>
    </source>
</evidence>
<evidence type="ECO:0000256" key="10">
    <source>
        <dbReference type="SAM" id="Phobius"/>
    </source>
</evidence>
<keyword evidence="8 10" id="KW-1133">Transmembrane helix</keyword>
<sequence>MTTLLTAPAPVADPVTAPLVAPGRRPWRAAFLASPAVWAAVTVMHLVVSAMAWLPRADGQTPDLATMFLGWNRWDAGHYIRIAESGYHLGPGFPAFFPLYPLLIRIGDAVLPGGALVSALVVANAAAIGALAVLHRLAEYEFGPRVAQRATWYLAAFPTGFFLFIGYNESLFLLLAVGALYAGRRGHWWLAGALGALSSATRLFGLLLMVPLAIEYLRQIGWRPRRLRPDVLALGLVPVGVLAYSVYCWVELGNPLAFSAAQDQWGRRYTVPGEAWLIALRQMDHGLLSKSTLGALLDAGTILVAVVLLILCVAGPVKFRRDQLYLVVQGALTLVFLMSTEVGGRSMQSSARYAMEAVAIFLVLARLGANQVVDRTVLLIGAGLQAVFLAVFMAGTFLIA</sequence>
<feature type="transmembrane region" description="Helical" evidence="10">
    <location>
        <begin position="155"/>
        <end position="182"/>
    </location>
</feature>
<keyword evidence="4" id="KW-0328">Glycosyltransferase</keyword>
<keyword evidence="9 10" id="KW-0472">Membrane</keyword>
<evidence type="ECO:0000313" key="11">
    <source>
        <dbReference type="EMBL" id="GIE01326.1"/>
    </source>
</evidence>
<protein>
    <submittedName>
        <fullName evidence="11">Membrane protein</fullName>
    </submittedName>
</protein>
<proteinExistence type="predicted"/>
<dbReference type="Pfam" id="PF04188">
    <property type="entry name" value="Mannosyl_trans2"/>
    <property type="match status" value="1"/>
</dbReference>
<feature type="transmembrane region" description="Helical" evidence="10">
    <location>
        <begin position="376"/>
        <end position="399"/>
    </location>
</feature>
<evidence type="ECO:0000256" key="4">
    <source>
        <dbReference type="ARBA" id="ARBA00022676"/>
    </source>
</evidence>
<keyword evidence="6 10" id="KW-0812">Transmembrane</keyword>
<feature type="transmembrane region" description="Helical" evidence="10">
    <location>
        <begin position="188"/>
        <end position="210"/>
    </location>
</feature>
<dbReference type="InterPro" id="IPR007315">
    <property type="entry name" value="PIG-V/Gpi18"/>
</dbReference>
<evidence type="ECO:0000256" key="6">
    <source>
        <dbReference type="ARBA" id="ARBA00022692"/>
    </source>
</evidence>
<gene>
    <name evidence="11" type="ORF">Adu01nite_26760</name>
</gene>
<organism evidence="11 12">
    <name type="scientific">Paractinoplanes durhamensis</name>
    <dbReference type="NCBI Taxonomy" id="113563"/>
    <lineage>
        <taxon>Bacteria</taxon>
        <taxon>Bacillati</taxon>
        <taxon>Actinomycetota</taxon>
        <taxon>Actinomycetes</taxon>
        <taxon>Micromonosporales</taxon>
        <taxon>Micromonosporaceae</taxon>
        <taxon>Paractinoplanes</taxon>
    </lineage>
</organism>
<evidence type="ECO:0000256" key="7">
    <source>
        <dbReference type="ARBA" id="ARBA00022824"/>
    </source>
</evidence>
<feature type="transmembrane region" description="Helical" evidence="10">
    <location>
        <begin position="293"/>
        <end position="317"/>
    </location>
</feature>
<evidence type="ECO:0000256" key="5">
    <source>
        <dbReference type="ARBA" id="ARBA00022679"/>
    </source>
</evidence>
<evidence type="ECO:0000256" key="2">
    <source>
        <dbReference type="ARBA" id="ARBA00004687"/>
    </source>
</evidence>
<name>A0ABQ3YUV0_9ACTN</name>
<comment type="subcellular location">
    <subcellularLocation>
        <location evidence="1">Endoplasmic reticulum membrane</location>
        <topology evidence="1">Multi-pass membrane protein</topology>
    </subcellularLocation>
</comment>
<dbReference type="PANTHER" id="PTHR12468:SF2">
    <property type="entry name" value="GPI MANNOSYLTRANSFERASE 2"/>
    <property type="match status" value="1"/>
</dbReference>
<keyword evidence="12" id="KW-1185">Reference proteome</keyword>
<evidence type="ECO:0000256" key="9">
    <source>
        <dbReference type="ARBA" id="ARBA00023136"/>
    </source>
</evidence>
<comment type="caution">
    <text evidence="11">The sequence shown here is derived from an EMBL/GenBank/DDBJ whole genome shotgun (WGS) entry which is preliminary data.</text>
</comment>
<feature type="transmembrane region" description="Helical" evidence="10">
    <location>
        <begin position="29"/>
        <end position="54"/>
    </location>
</feature>
<reference evidence="11 12" key="1">
    <citation type="submission" date="2021-01" db="EMBL/GenBank/DDBJ databases">
        <title>Whole genome shotgun sequence of Actinoplanes durhamensis NBRC 14914.</title>
        <authorList>
            <person name="Komaki H."/>
            <person name="Tamura T."/>
        </authorList>
    </citation>
    <scope>NUCLEOTIDE SEQUENCE [LARGE SCALE GENOMIC DNA]</scope>
    <source>
        <strain evidence="11 12">NBRC 14914</strain>
    </source>
</reference>
<keyword evidence="7" id="KW-0256">Endoplasmic reticulum</keyword>